<dbReference type="STRING" id="405436.SAMN05444365_104162"/>
<dbReference type="EMBL" id="FNPH01000004">
    <property type="protein sequence ID" value="SDY92373.1"/>
    <property type="molecule type" value="Genomic_DNA"/>
</dbReference>
<evidence type="ECO:0000259" key="3">
    <source>
        <dbReference type="PROSITE" id="PS50043"/>
    </source>
</evidence>
<dbReference type="Pfam" id="PF13191">
    <property type="entry name" value="AAA_16"/>
    <property type="match status" value="1"/>
</dbReference>
<dbReference type="PROSITE" id="PS00622">
    <property type="entry name" value="HTH_LUXR_1"/>
    <property type="match status" value="1"/>
</dbReference>
<sequence>MRAGSCRSRPGLCGRSDEQAELGALIAAARAGRSGSTLLLGDPGLGKTALLDATTAIAADFLVLRTSGVESETAIPFGGLHRLLRPVAHRRSTLPPSQVAPLEAALGLGGAVDADRFLLCAAVLSLLCELARDVPVLCRVDDAHWLDQPSLDALAFAARRLDAEGVVLLFAAREQHGEHDAPLLPGIPALRLSPLDAVASGELVAALAGDQLPEPVRDRVLRTAAGNPQALVELVETAAARGAGATGPVTLPAGSALLRAHRALVARLPAATQRLLLLVAADDEVDVDTLVRAAATEGLDVSALEPAERAGLLHMRGDVVRLRSPLIGSAIYQGAPLARRRAVHAALARALTDDVHRVRRAWHRAMAASGPDDGLADELCRAAAVARRRGDYPASCLAFERAAQLRTSGDAKARDLIAGAGDARLAGDTDRARALLRAALPLATSAPTRGRAELLRGDLELRDGDALEARRTLLEAAETLAPHDRRLAVRALMRAGQASSFAGDLAAYAGIARRAARLRRPDDPPRLTLIFDYFAGTVAASRGDHRTARAAFGRVVRVGRELDESSALTWASVAALLYGDAMGARTLAARAVAMARARGGIASLPQALAALVYAELCTAQYLSALPNAVEGLRLAEQTGQRNCATEHLAALALLAAVAGDEQTCRSRARAAGTRATAHGLGLAASLTVWAEAFLDQSRGDSSAAALRLRTLARPGAGPTHFVVRVLTVPHFVEAAVRSGNAAAARRALVGFDAFARASGYGEWLALSARSHALLADGEDAAREYFREALRLHATGHSDFERARTELLYGNALRRRRRPARAREHLHSALETFERFGARLWCDQTRAELRATGEAVPPVAQPVAKQLTPQQLQIARFVAEGKTNREVAAQLFVSPRTVDHHLRNIFTRLGIRSRLELVRMLG</sequence>
<name>A0A1H3NUH4_9ACTN</name>
<dbReference type="InterPro" id="IPR041664">
    <property type="entry name" value="AAA_16"/>
</dbReference>
<keyword evidence="5" id="KW-1185">Reference proteome</keyword>
<dbReference type="InterPro" id="IPR027417">
    <property type="entry name" value="P-loop_NTPase"/>
</dbReference>
<dbReference type="GO" id="GO:0003677">
    <property type="term" value="F:DNA binding"/>
    <property type="evidence" value="ECO:0007669"/>
    <property type="project" value="InterPro"/>
</dbReference>
<dbReference type="PROSITE" id="PS50043">
    <property type="entry name" value="HTH_LUXR_2"/>
    <property type="match status" value="1"/>
</dbReference>
<accession>A0A1H3NUH4</accession>
<dbReference type="PRINTS" id="PR00038">
    <property type="entry name" value="HTHLUXR"/>
</dbReference>
<keyword evidence="2" id="KW-0067">ATP-binding</keyword>
<dbReference type="InterPro" id="IPR036388">
    <property type="entry name" value="WH-like_DNA-bd_sf"/>
</dbReference>
<keyword evidence="1" id="KW-0547">Nucleotide-binding</keyword>
<dbReference type="GO" id="GO:0004016">
    <property type="term" value="F:adenylate cyclase activity"/>
    <property type="evidence" value="ECO:0007669"/>
    <property type="project" value="TreeGrafter"/>
</dbReference>
<dbReference type="GO" id="GO:0005524">
    <property type="term" value="F:ATP binding"/>
    <property type="evidence" value="ECO:0007669"/>
    <property type="project" value="UniProtKB-KW"/>
</dbReference>
<dbReference type="PANTHER" id="PTHR16305:SF35">
    <property type="entry name" value="TRANSCRIPTIONAL ACTIVATOR DOMAIN"/>
    <property type="match status" value="1"/>
</dbReference>
<dbReference type="AlphaFoldDB" id="A0A1H3NUH4"/>
<evidence type="ECO:0000313" key="5">
    <source>
        <dbReference type="Proteomes" id="UP000242415"/>
    </source>
</evidence>
<dbReference type="Gene3D" id="1.10.10.10">
    <property type="entry name" value="Winged helix-like DNA-binding domain superfamily/Winged helix DNA-binding domain"/>
    <property type="match status" value="1"/>
</dbReference>
<dbReference type="InterPro" id="IPR016032">
    <property type="entry name" value="Sig_transdc_resp-reg_C-effctor"/>
</dbReference>
<dbReference type="GO" id="GO:0005737">
    <property type="term" value="C:cytoplasm"/>
    <property type="evidence" value="ECO:0007669"/>
    <property type="project" value="TreeGrafter"/>
</dbReference>
<dbReference type="InterPro" id="IPR000792">
    <property type="entry name" value="Tscrpt_reg_LuxR_C"/>
</dbReference>
<evidence type="ECO:0000256" key="1">
    <source>
        <dbReference type="ARBA" id="ARBA00022741"/>
    </source>
</evidence>
<feature type="domain" description="HTH luxR-type" evidence="3">
    <location>
        <begin position="859"/>
        <end position="921"/>
    </location>
</feature>
<dbReference type="GO" id="GO:0006355">
    <property type="term" value="P:regulation of DNA-templated transcription"/>
    <property type="evidence" value="ECO:0007669"/>
    <property type="project" value="InterPro"/>
</dbReference>
<dbReference type="CDD" id="cd06170">
    <property type="entry name" value="LuxR_C_like"/>
    <property type="match status" value="1"/>
</dbReference>
<dbReference type="OrthoDB" id="3514764at2"/>
<evidence type="ECO:0000256" key="2">
    <source>
        <dbReference type="ARBA" id="ARBA00022840"/>
    </source>
</evidence>
<dbReference type="SUPFAM" id="SSF52540">
    <property type="entry name" value="P-loop containing nucleoside triphosphate hydrolases"/>
    <property type="match status" value="1"/>
</dbReference>
<dbReference type="PANTHER" id="PTHR16305">
    <property type="entry name" value="TESTICULAR SOLUBLE ADENYLYL CYCLASE"/>
    <property type="match status" value="1"/>
</dbReference>
<evidence type="ECO:0000313" key="4">
    <source>
        <dbReference type="EMBL" id="SDY92373.1"/>
    </source>
</evidence>
<dbReference type="SUPFAM" id="SSF46894">
    <property type="entry name" value="C-terminal effector domain of the bipartite response regulators"/>
    <property type="match status" value="1"/>
</dbReference>
<reference evidence="5" key="1">
    <citation type="submission" date="2016-10" db="EMBL/GenBank/DDBJ databases">
        <authorList>
            <person name="Varghese N."/>
            <person name="Submissions S."/>
        </authorList>
    </citation>
    <scope>NUCLEOTIDE SEQUENCE [LARGE SCALE GENOMIC DNA]</scope>
    <source>
        <strain evidence="5">DSM 45245</strain>
    </source>
</reference>
<dbReference type="InterPro" id="IPR011990">
    <property type="entry name" value="TPR-like_helical_dom_sf"/>
</dbReference>
<proteinExistence type="predicted"/>
<dbReference type="Pfam" id="PF00196">
    <property type="entry name" value="GerE"/>
    <property type="match status" value="1"/>
</dbReference>
<protein>
    <submittedName>
        <fullName evidence="4">AAA ATPase domain-containing protein</fullName>
    </submittedName>
</protein>
<organism evidence="4 5">
    <name type="scientific">Micromonospora pattaloongensis</name>
    <dbReference type="NCBI Taxonomy" id="405436"/>
    <lineage>
        <taxon>Bacteria</taxon>
        <taxon>Bacillati</taxon>
        <taxon>Actinomycetota</taxon>
        <taxon>Actinomycetes</taxon>
        <taxon>Micromonosporales</taxon>
        <taxon>Micromonosporaceae</taxon>
        <taxon>Micromonospora</taxon>
    </lineage>
</organism>
<gene>
    <name evidence="4" type="ORF">SAMN05444365_104162</name>
</gene>
<dbReference type="SMART" id="SM00421">
    <property type="entry name" value="HTH_LUXR"/>
    <property type="match status" value="1"/>
</dbReference>
<dbReference type="RefSeq" id="WP_091556140.1">
    <property type="nucleotide sequence ID" value="NZ_FNPH01000004.1"/>
</dbReference>
<dbReference type="Proteomes" id="UP000242415">
    <property type="component" value="Unassembled WGS sequence"/>
</dbReference>
<dbReference type="SUPFAM" id="SSF48452">
    <property type="entry name" value="TPR-like"/>
    <property type="match status" value="1"/>
</dbReference>